<gene>
    <name evidence="7" type="primary">METAP1D</name>
    <name evidence="7" type="ORF">TNCT_497971</name>
</gene>
<dbReference type="PANTHER" id="PTHR43330:SF8">
    <property type="entry name" value="METHIONINE AMINOPEPTIDASE 1D, MITOCHONDRIAL"/>
    <property type="match status" value="1"/>
</dbReference>
<evidence type="ECO:0000259" key="6">
    <source>
        <dbReference type="Pfam" id="PF00557"/>
    </source>
</evidence>
<keyword evidence="2 5" id="KW-0645">Protease</keyword>
<evidence type="ECO:0000256" key="3">
    <source>
        <dbReference type="ARBA" id="ARBA00022723"/>
    </source>
</evidence>
<dbReference type="PROSITE" id="PS00680">
    <property type="entry name" value="MAP_1"/>
    <property type="match status" value="1"/>
</dbReference>
<dbReference type="EMBL" id="BMAO01014805">
    <property type="protein sequence ID" value="GFQ97250.1"/>
    <property type="molecule type" value="Genomic_DNA"/>
</dbReference>
<comment type="catalytic activity">
    <reaction evidence="5">
        <text>Release of N-terminal amino acids, preferentially methionine, from peptides and arylamides.</text>
        <dbReference type="EC" id="3.4.11.18"/>
    </reaction>
</comment>
<name>A0A8X6L4C0_TRICU</name>
<dbReference type="PANTHER" id="PTHR43330">
    <property type="entry name" value="METHIONINE AMINOPEPTIDASE"/>
    <property type="match status" value="1"/>
</dbReference>
<dbReference type="Proteomes" id="UP000887116">
    <property type="component" value="Unassembled WGS sequence"/>
</dbReference>
<evidence type="ECO:0000256" key="1">
    <source>
        <dbReference type="ARBA" id="ARBA00022438"/>
    </source>
</evidence>
<comment type="function">
    <text evidence="5">Cotranslationally removes the N-terminal methionine from nascent proteins. The N-terminal methionine is often cleaved when the second residue in the primary sequence is small and uncharged (Met-Ala-, Cys, Gly, Pro, Ser, Thr, or Val).</text>
</comment>
<protein>
    <recommendedName>
        <fullName evidence="5">Methionine aminopeptidase</fullName>
        <ecNumber evidence="5">3.4.11.18</ecNumber>
    </recommendedName>
</protein>
<dbReference type="GO" id="GO:0070006">
    <property type="term" value="F:metalloaminopeptidase activity"/>
    <property type="evidence" value="ECO:0007669"/>
    <property type="project" value="InterPro"/>
</dbReference>
<reference evidence="7" key="1">
    <citation type="submission" date="2020-07" db="EMBL/GenBank/DDBJ databases">
        <title>Multicomponent nature underlies the extraordinary mechanical properties of spider dragline silk.</title>
        <authorList>
            <person name="Kono N."/>
            <person name="Nakamura H."/>
            <person name="Mori M."/>
            <person name="Yoshida Y."/>
            <person name="Ohtoshi R."/>
            <person name="Malay A.D."/>
            <person name="Moran D.A.P."/>
            <person name="Tomita M."/>
            <person name="Numata K."/>
            <person name="Arakawa K."/>
        </authorList>
    </citation>
    <scope>NUCLEOTIDE SEQUENCE</scope>
</reference>
<dbReference type="SUPFAM" id="SSF55920">
    <property type="entry name" value="Creatinase/aminopeptidase"/>
    <property type="match status" value="1"/>
</dbReference>
<dbReference type="OrthoDB" id="7477923at2759"/>
<dbReference type="NCBIfam" id="TIGR00500">
    <property type="entry name" value="met_pdase_I"/>
    <property type="match status" value="1"/>
</dbReference>
<dbReference type="InterPro" id="IPR001714">
    <property type="entry name" value="Pept_M24_MAP"/>
</dbReference>
<evidence type="ECO:0000256" key="5">
    <source>
        <dbReference type="RuleBase" id="RU003653"/>
    </source>
</evidence>
<evidence type="ECO:0000256" key="2">
    <source>
        <dbReference type="ARBA" id="ARBA00022670"/>
    </source>
</evidence>
<sequence length="558" mass="62577">MKQLKIRYFTDMIEVETFDKDVTDATELESLIKEKAKAELEFAIQMDKQSKPKKGTTPNVDSQIAYPAKKTKQESKIVKHKTSNENILNDNVIPTSNAFAGLGLDETDSADNDVSIEDTLPAPKVKPIMLRFKTDHNLVLKAINEKFPDSTNKLVGEYIKIIAPTEDDHRTITAYLKQNKQEFFVVSHPSNRPLKVVIKGLPASTSIDDIKADLTEQGVPVSKVAQPTQRKSKFPLPIFMVEDRSFTCDFKVVSKMFFILTNSKISHILSKYSKNTLCINLSHNIQRSFIIRKFTFSNFNKDCRCTNPKNLELPVYRLFSRIPKSWVRRKKSYEIVGIGKVGPKRDVPNYILKPVYSTTGIDVDKGDHVEILNDVEVKHMRQSCSLAKIVLDEVEKYVNVGVTTDELDAIAHNTCINFGAYPSPLNYRGFPKSICTSVNNVACHGIPDDRKLKDGDIISVDISVFYNGFHGDCAATYLVGNVDNKAKKLVEVAALCLQKAIDICRHEQHFCAIGKTISNIALSHGFSVVPAFCGHGISSIFHCAPRILHYDNNDKGKC</sequence>
<keyword evidence="3 5" id="KW-0479">Metal-binding</keyword>
<accession>A0A8X6L4C0</accession>
<feature type="domain" description="Peptidase M24" evidence="6">
    <location>
        <begin position="379"/>
        <end position="551"/>
    </location>
</feature>
<dbReference type="EC" id="3.4.11.18" evidence="5"/>
<dbReference type="InterPro" id="IPR002467">
    <property type="entry name" value="Pept_M24A_MAP1"/>
</dbReference>
<dbReference type="Pfam" id="PF00557">
    <property type="entry name" value="Peptidase_M24"/>
    <property type="match status" value="1"/>
</dbReference>
<comment type="caution">
    <text evidence="7">The sequence shown here is derived from an EMBL/GenBank/DDBJ whole genome shotgun (WGS) entry which is preliminary data.</text>
</comment>
<dbReference type="GO" id="GO:0006508">
    <property type="term" value="P:proteolysis"/>
    <property type="evidence" value="ECO:0007669"/>
    <property type="project" value="UniProtKB-KW"/>
</dbReference>
<comment type="cofactor">
    <cofactor evidence="5">
        <name>Co(2+)</name>
        <dbReference type="ChEBI" id="CHEBI:48828"/>
    </cofactor>
    <cofactor evidence="5">
        <name>Zn(2+)</name>
        <dbReference type="ChEBI" id="CHEBI:29105"/>
    </cofactor>
    <cofactor evidence="5">
        <name>Mn(2+)</name>
        <dbReference type="ChEBI" id="CHEBI:29035"/>
    </cofactor>
    <cofactor evidence="5">
        <name>Fe(2+)</name>
        <dbReference type="ChEBI" id="CHEBI:29033"/>
    </cofactor>
    <text evidence="5">Binds 2 divalent metal cations per subunit. Has a high-affinity and a low affinity metal-binding site. The true nature of the physiological cofactor is under debate. The enzyme is active with cobalt, zinc, manganese or divalent iron ions.</text>
</comment>
<dbReference type="GO" id="GO:0004239">
    <property type="term" value="F:initiator methionyl aminopeptidase activity"/>
    <property type="evidence" value="ECO:0007669"/>
    <property type="project" value="UniProtKB-EC"/>
</dbReference>
<organism evidence="7 8">
    <name type="scientific">Trichonephila clavata</name>
    <name type="common">Joro spider</name>
    <name type="synonym">Nephila clavata</name>
    <dbReference type="NCBI Taxonomy" id="2740835"/>
    <lineage>
        <taxon>Eukaryota</taxon>
        <taxon>Metazoa</taxon>
        <taxon>Ecdysozoa</taxon>
        <taxon>Arthropoda</taxon>
        <taxon>Chelicerata</taxon>
        <taxon>Arachnida</taxon>
        <taxon>Araneae</taxon>
        <taxon>Araneomorphae</taxon>
        <taxon>Entelegynae</taxon>
        <taxon>Araneoidea</taxon>
        <taxon>Nephilidae</taxon>
        <taxon>Trichonephila</taxon>
    </lineage>
</organism>
<evidence type="ECO:0000256" key="4">
    <source>
        <dbReference type="ARBA" id="ARBA00022801"/>
    </source>
</evidence>
<evidence type="ECO:0000313" key="8">
    <source>
        <dbReference type="Proteomes" id="UP000887116"/>
    </source>
</evidence>
<comment type="similarity">
    <text evidence="5">Belongs to the peptidase M24A family.</text>
</comment>
<keyword evidence="8" id="KW-1185">Reference proteome</keyword>
<dbReference type="InterPro" id="IPR000994">
    <property type="entry name" value="Pept_M24"/>
</dbReference>
<dbReference type="PRINTS" id="PR00599">
    <property type="entry name" value="MAPEPTIDASE"/>
</dbReference>
<keyword evidence="4" id="KW-0378">Hydrolase</keyword>
<dbReference type="Gene3D" id="3.90.230.10">
    <property type="entry name" value="Creatinase/methionine aminopeptidase superfamily"/>
    <property type="match status" value="1"/>
</dbReference>
<dbReference type="InterPro" id="IPR036005">
    <property type="entry name" value="Creatinase/aminopeptidase-like"/>
</dbReference>
<dbReference type="GO" id="GO:0046872">
    <property type="term" value="F:metal ion binding"/>
    <property type="evidence" value="ECO:0007669"/>
    <property type="project" value="UniProtKB-KW"/>
</dbReference>
<evidence type="ECO:0000313" key="7">
    <source>
        <dbReference type="EMBL" id="GFQ97250.1"/>
    </source>
</evidence>
<dbReference type="AlphaFoldDB" id="A0A8X6L4C0"/>
<proteinExistence type="inferred from homology"/>
<dbReference type="CDD" id="cd01086">
    <property type="entry name" value="MetAP1"/>
    <property type="match status" value="1"/>
</dbReference>
<keyword evidence="1 5" id="KW-0031">Aminopeptidase</keyword>